<dbReference type="PANTHER" id="PTHR34883:SF15">
    <property type="entry name" value="EXTRACELLULAR SERINE-RICH PROTEIN"/>
    <property type="match status" value="1"/>
</dbReference>
<keyword evidence="1" id="KW-0732">Signal</keyword>
<dbReference type="InterPro" id="IPR052953">
    <property type="entry name" value="Ser-rich/MCO-related"/>
</dbReference>
<dbReference type="CDD" id="cd00920">
    <property type="entry name" value="Cupredoxin"/>
    <property type="match status" value="1"/>
</dbReference>
<comment type="caution">
    <text evidence="2">The sequence shown here is derived from an EMBL/GenBank/DDBJ whole genome shotgun (WGS) entry which is preliminary data.</text>
</comment>
<name>A0ABR4FJ18_9EURO</name>
<sequence>MISYSTLALLALTATALAAPTPTTPEDPSTTAAARANTHTIVAALGGSLTFSPDNVQAEIGDVVEWHFLAANHSVAQSDFANPCVPLDDYASSASPSGFFPGFEFVTTPGTQASNVFQITITDSSPIWYYCPQGKHCQAGMSGVINQRYGEGDATLAQYKRNSVGSVTVIPDEVVGEAIANPNPLGGF</sequence>
<dbReference type="PANTHER" id="PTHR34883">
    <property type="entry name" value="SERINE-RICH PROTEIN, PUTATIVE-RELATED-RELATED"/>
    <property type="match status" value="1"/>
</dbReference>
<accession>A0ABR4FJ18</accession>
<reference evidence="2 3" key="1">
    <citation type="submission" date="2024-07" db="EMBL/GenBank/DDBJ databases">
        <title>Section-level genome sequencing and comparative genomics of Aspergillus sections Usti and Cavernicolus.</title>
        <authorList>
            <consortium name="Lawrence Berkeley National Laboratory"/>
            <person name="Nybo J.L."/>
            <person name="Vesth T.C."/>
            <person name="Theobald S."/>
            <person name="Frisvad J.C."/>
            <person name="Larsen T.O."/>
            <person name="Kjaerboelling I."/>
            <person name="Rothschild-Mancinelli K."/>
            <person name="Lyhne E.K."/>
            <person name="Kogle M.E."/>
            <person name="Barry K."/>
            <person name="Clum A."/>
            <person name="Na H."/>
            <person name="Ledsgaard L."/>
            <person name="Lin J."/>
            <person name="Lipzen A."/>
            <person name="Kuo A."/>
            <person name="Riley R."/>
            <person name="Mondo S."/>
            <person name="Labutti K."/>
            <person name="Haridas S."/>
            <person name="Pangalinan J."/>
            <person name="Salamov A.A."/>
            <person name="Simmons B.A."/>
            <person name="Magnuson J.K."/>
            <person name="Chen J."/>
            <person name="Drula E."/>
            <person name="Henrissat B."/>
            <person name="Wiebenga A."/>
            <person name="Lubbers R.J."/>
            <person name="Gomes A.C."/>
            <person name="Makela M.R."/>
            <person name="Stajich J."/>
            <person name="Grigoriev I.V."/>
            <person name="Mortensen U.H."/>
            <person name="De Vries R.P."/>
            <person name="Baker S.E."/>
            <person name="Andersen M.R."/>
        </authorList>
    </citation>
    <scope>NUCLEOTIDE SEQUENCE [LARGE SCALE GENOMIC DNA]</scope>
    <source>
        <strain evidence="2 3">CBS 209.92</strain>
    </source>
</reference>
<dbReference type="EMBL" id="JBFTWV010000274">
    <property type="protein sequence ID" value="KAL2783072.1"/>
    <property type="molecule type" value="Genomic_DNA"/>
</dbReference>
<proteinExistence type="predicted"/>
<feature type="signal peptide" evidence="1">
    <location>
        <begin position="1"/>
        <end position="18"/>
    </location>
</feature>
<gene>
    <name evidence="2" type="ORF">BJX66DRAFT_319207</name>
</gene>
<feature type="chain" id="PRO_5047129347" description="Extracellular serine-rich protein" evidence="1">
    <location>
        <begin position="19"/>
        <end position="188"/>
    </location>
</feature>
<evidence type="ECO:0000313" key="2">
    <source>
        <dbReference type="EMBL" id="KAL2783072.1"/>
    </source>
</evidence>
<dbReference type="Proteomes" id="UP001610563">
    <property type="component" value="Unassembled WGS sequence"/>
</dbReference>
<evidence type="ECO:0000313" key="3">
    <source>
        <dbReference type="Proteomes" id="UP001610563"/>
    </source>
</evidence>
<organism evidence="2 3">
    <name type="scientific">Aspergillus keveii</name>
    <dbReference type="NCBI Taxonomy" id="714993"/>
    <lineage>
        <taxon>Eukaryota</taxon>
        <taxon>Fungi</taxon>
        <taxon>Dikarya</taxon>
        <taxon>Ascomycota</taxon>
        <taxon>Pezizomycotina</taxon>
        <taxon>Eurotiomycetes</taxon>
        <taxon>Eurotiomycetidae</taxon>
        <taxon>Eurotiales</taxon>
        <taxon>Aspergillaceae</taxon>
        <taxon>Aspergillus</taxon>
        <taxon>Aspergillus subgen. Nidulantes</taxon>
    </lineage>
</organism>
<evidence type="ECO:0000256" key="1">
    <source>
        <dbReference type="SAM" id="SignalP"/>
    </source>
</evidence>
<keyword evidence="3" id="KW-1185">Reference proteome</keyword>
<dbReference type="Gene3D" id="2.60.40.420">
    <property type="entry name" value="Cupredoxins - blue copper proteins"/>
    <property type="match status" value="1"/>
</dbReference>
<evidence type="ECO:0008006" key="4">
    <source>
        <dbReference type="Google" id="ProtNLM"/>
    </source>
</evidence>
<dbReference type="InterPro" id="IPR008972">
    <property type="entry name" value="Cupredoxin"/>
</dbReference>
<dbReference type="SUPFAM" id="SSF49503">
    <property type="entry name" value="Cupredoxins"/>
    <property type="match status" value="1"/>
</dbReference>
<protein>
    <recommendedName>
        <fullName evidence="4">Extracellular serine-rich protein</fullName>
    </recommendedName>
</protein>